<accession>A0A2P2P0F9</accession>
<sequence>MAPESIIQVSFESFSEAFRLKENRDLVESAKEHTPEGLSRDPKAL</sequence>
<evidence type="ECO:0000313" key="1">
    <source>
        <dbReference type="EMBL" id="MBX48235.1"/>
    </source>
</evidence>
<reference evidence="1" key="1">
    <citation type="submission" date="2018-02" db="EMBL/GenBank/DDBJ databases">
        <title>Rhizophora mucronata_Transcriptome.</title>
        <authorList>
            <person name="Meera S.P."/>
            <person name="Sreeshan A."/>
            <person name="Augustine A."/>
        </authorList>
    </citation>
    <scope>NUCLEOTIDE SEQUENCE</scope>
    <source>
        <tissue evidence="1">Leaf</tissue>
    </source>
</reference>
<dbReference type="AlphaFoldDB" id="A0A2P2P0F9"/>
<name>A0A2P2P0F9_RHIMU</name>
<proteinExistence type="predicted"/>
<dbReference type="EMBL" id="GGEC01067751">
    <property type="protein sequence ID" value="MBX48235.1"/>
    <property type="molecule type" value="Transcribed_RNA"/>
</dbReference>
<organism evidence="1">
    <name type="scientific">Rhizophora mucronata</name>
    <name type="common">Asiatic mangrove</name>
    <dbReference type="NCBI Taxonomy" id="61149"/>
    <lineage>
        <taxon>Eukaryota</taxon>
        <taxon>Viridiplantae</taxon>
        <taxon>Streptophyta</taxon>
        <taxon>Embryophyta</taxon>
        <taxon>Tracheophyta</taxon>
        <taxon>Spermatophyta</taxon>
        <taxon>Magnoliopsida</taxon>
        <taxon>eudicotyledons</taxon>
        <taxon>Gunneridae</taxon>
        <taxon>Pentapetalae</taxon>
        <taxon>rosids</taxon>
        <taxon>fabids</taxon>
        <taxon>Malpighiales</taxon>
        <taxon>Rhizophoraceae</taxon>
        <taxon>Rhizophora</taxon>
    </lineage>
</organism>
<protein>
    <submittedName>
        <fullName evidence="1">Uncharacterized protein</fullName>
    </submittedName>
</protein>